<proteinExistence type="predicted"/>
<gene>
    <name evidence="2" type="ORF">PGTUg99_022880</name>
</gene>
<evidence type="ECO:0000313" key="3">
    <source>
        <dbReference type="Proteomes" id="UP000325313"/>
    </source>
</evidence>
<evidence type="ECO:0000256" key="1">
    <source>
        <dbReference type="SAM" id="MobiDB-lite"/>
    </source>
</evidence>
<feature type="region of interest" description="Disordered" evidence="1">
    <location>
        <begin position="1"/>
        <end position="33"/>
    </location>
</feature>
<feature type="region of interest" description="Disordered" evidence="1">
    <location>
        <begin position="65"/>
        <end position="112"/>
    </location>
</feature>
<organism evidence="2 3">
    <name type="scientific">Puccinia graminis f. sp. tritici</name>
    <dbReference type="NCBI Taxonomy" id="56615"/>
    <lineage>
        <taxon>Eukaryota</taxon>
        <taxon>Fungi</taxon>
        <taxon>Dikarya</taxon>
        <taxon>Basidiomycota</taxon>
        <taxon>Pucciniomycotina</taxon>
        <taxon>Pucciniomycetes</taxon>
        <taxon>Pucciniales</taxon>
        <taxon>Pucciniaceae</taxon>
        <taxon>Puccinia</taxon>
    </lineage>
</organism>
<reference evidence="2 3" key="1">
    <citation type="submission" date="2019-05" db="EMBL/GenBank/DDBJ databases">
        <title>Emergence of the Ug99 lineage of the wheat stem rust pathogen through somatic hybridization.</title>
        <authorList>
            <person name="Li F."/>
            <person name="Upadhyaya N.M."/>
            <person name="Sperschneider J."/>
            <person name="Matny O."/>
            <person name="Nguyen-Phuc H."/>
            <person name="Mago R."/>
            <person name="Raley C."/>
            <person name="Miller M.E."/>
            <person name="Silverstein K.A.T."/>
            <person name="Henningsen E."/>
            <person name="Hirsch C.D."/>
            <person name="Visser B."/>
            <person name="Pretorius Z.A."/>
            <person name="Steffenson B.J."/>
            <person name="Schwessinger B."/>
            <person name="Dodds P.N."/>
            <person name="Figueroa M."/>
        </authorList>
    </citation>
    <scope>NUCLEOTIDE SEQUENCE [LARGE SCALE GENOMIC DNA]</scope>
    <source>
        <strain evidence="2 3">Ug99</strain>
    </source>
</reference>
<comment type="caution">
    <text evidence="2">The sequence shown here is derived from an EMBL/GenBank/DDBJ whole genome shotgun (WGS) entry which is preliminary data.</text>
</comment>
<feature type="region of interest" description="Disordered" evidence="1">
    <location>
        <begin position="343"/>
        <end position="369"/>
    </location>
</feature>
<dbReference type="AlphaFoldDB" id="A0A5B0NIX7"/>
<sequence>MISQLVLTNPISSPPSPSNIALGPNKSSSRYLETPSSYSKTVFWNRRQRMNYSKNAIFQNRMTDKRFPSYASGPERLDPGHYLKSKQDSTRTPSLSSSISTASSDSELLEPPGADATKAQHIVLYRSTNSKGCFFPKALSFCASSLVKSNETFGEISDSRNDALPMIVLTPPDDEDDYCTVSPFILELFCPYTTDSVVHHQNLRVPTVPTSKGIESNSKRRKYPHPAGPWLRPQHTANLRTCGRSAVSSSPLTNKRLTWRWEDGCRTAQGTVVGWEATVSYFIKQYNSQNKLKKAATKHGESPLPKKIIYPAVFMFPPPRLPNEKEIQQRQLQFTIEQSLRLGRKVNRKRQNRHPSFHHKASQSTGDLN</sequence>
<name>A0A5B0NIX7_PUCGR</name>
<evidence type="ECO:0000313" key="2">
    <source>
        <dbReference type="EMBL" id="KAA1088713.1"/>
    </source>
</evidence>
<dbReference type="EMBL" id="VDEP01000405">
    <property type="protein sequence ID" value="KAA1088713.1"/>
    <property type="molecule type" value="Genomic_DNA"/>
</dbReference>
<feature type="compositionally biased region" description="Low complexity" evidence="1">
    <location>
        <begin position="90"/>
        <end position="106"/>
    </location>
</feature>
<feature type="region of interest" description="Disordered" evidence="1">
    <location>
        <begin position="209"/>
        <end position="230"/>
    </location>
</feature>
<accession>A0A5B0NIX7</accession>
<protein>
    <submittedName>
        <fullName evidence="2">Uncharacterized protein</fullName>
    </submittedName>
</protein>
<dbReference type="Proteomes" id="UP000325313">
    <property type="component" value="Unassembled WGS sequence"/>
</dbReference>
<feature type="compositionally biased region" description="Basic residues" evidence="1">
    <location>
        <begin position="343"/>
        <end position="361"/>
    </location>
</feature>
<feature type="compositionally biased region" description="Basic and acidic residues" evidence="1">
    <location>
        <begin position="75"/>
        <end position="89"/>
    </location>
</feature>